<evidence type="ECO:0000313" key="9">
    <source>
        <dbReference type="EMBL" id="MDT0631636.1"/>
    </source>
</evidence>
<feature type="region of interest" description="Disordered" evidence="6">
    <location>
        <begin position="132"/>
        <end position="152"/>
    </location>
</feature>
<dbReference type="Gene3D" id="3.50.50.60">
    <property type="entry name" value="FAD/NAD(P)-binding domain"/>
    <property type="match status" value="1"/>
</dbReference>
<evidence type="ECO:0000256" key="2">
    <source>
        <dbReference type="ARBA" id="ARBA00010790"/>
    </source>
</evidence>
<proteinExistence type="inferred from homology"/>
<evidence type="ECO:0000256" key="3">
    <source>
        <dbReference type="ARBA" id="ARBA00022630"/>
    </source>
</evidence>
<reference evidence="9 10" key="1">
    <citation type="submission" date="2023-09" db="EMBL/GenBank/DDBJ databases">
        <authorList>
            <person name="Rey-Velasco X."/>
        </authorList>
    </citation>
    <scope>NUCLEOTIDE SEQUENCE [LARGE SCALE GENOMIC DNA]</scope>
    <source>
        <strain evidence="9 10">F394</strain>
    </source>
</reference>
<evidence type="ECO:0000313" key="10">
    <source>
        <dbReference type="Proteomes" id="UP001267426"/>
    </source>
</evidence>
<name>A0ABU3BQS1_9BACT</name>
<dbReference type="PANTHER" id="PTHR11552">
    <property type="entry name" value="GLUCOSE-METHANOL-CHOLINE GMC OXIDOREDUCTASE"/>
    <property type="match status" value="1"/>
</dbReference>
<dbReference type="PIRSF" id="PIRSF000137">
    <property type="entry name" value="Alcohol_oxidase"/>
    <property type="match status" value="1"/>
</dbReference>
<feature type="domain" description="Glucose-methanol-choline oxidoreductase N-terminal" evidence="8">
    <location>
        <begin position="263"/>
        <end position="277"/>
    </location>
</feature>
<dbReference type="InterPro" id="IPR012132">
    <property type="entry name" value="GMC_OxRdtase"/>
</dbReference>
<feature type="domain" description="Glucose-methanol-choline oxidoreductase N-terminal" evidence="7">
    <location>
        <begin position="82"/>
        <end position="105"/>
    </location>
</feature>
<dbReference type="SUPFAM" id="SSF51905">
    <property type="entry name" value="FAD/NAD(P)-binding domain"/>
    <property type="match status" value="1"/>
</dbReference>
<evidence type="ECO:0000259" key="7">
    <source>
        <dbReference type="PROSITE" id="PS00623"/>
    </source>
</evidence>
<organism evidence="9 10">
    <name type="scientific">Rubrivirga litoralis</name>
    <dbReference type="NCBI Taxonomy" id="3075598"/>
    <lineage>
        <taxon>Bacteria</taxon>
        <taxon>Pseudomonadati</taxon>
        <taxon>Rhodothermota</taxon>
        <taxon>Rhodothermia</taxon>
        <taxon>Rhodothermales</taxon>
        <taxon>Rubricoccaceae</taxon>
        <taxon>Rubrivirga</taxon>
    </lineage>
</organism>
<comment type="cofactor">
    <cofactor evidence="1">
        <name>FAD</name>
        <dbReference type="ChEBI" id="CHEBI:57692"/>
    </cofactor>
</comment>
<comment type="caution">
    <text evidence="9">The sequence shown here is derived from an EMBL/GenBank/DDBJ whole genome shotgun (WGS) entry which is preliminary data.</text>
</comment>
<accession>A0ABU3BQS1</accession>
<evidence type="ECO:0000259" key="8">
    <source>
        <dbReference type="PROSITE" id="PS00624"/>
    </source>
</evidence>
<sequence>MPDSTFDYVIVGAGSAGCVLADRLTASGEHTVLLLEAGGEDEDKNVLIPAAFHKLFEGPSDWNYRTEPQEDLGGRRLYQPRGKMLGGSSSINAMIYIRGHAADYDGWAEGGAEGWDADAVLPYFLKSEDQQVHTGDPAHGTDGPLVVSDQRSPTSLTDRFVEAGVELGYSRNDDFNSGGQEGFGLYQVTQKGGQRWSAARAYLHPARRRPNLTVWTDALAHRVVFETPGGDGQGGTRATGVVVERGGEAVTARAAREVILAAGAFGSPHLLMLSGIGPAAHLKAHGVEVVLDAPGVGENLQDHLVHGVTRHTTDRGTLDAAESLRHAGRNLLTYLARKTGPFTSNVAEGGAFVRSSPDLEAPDVQYHFAPGFFLGHGTRNPPGESGYSVAGLVLTPASRGTVRLGSADPRAKPLIDPRYFSDEAGEDLRRSIWALRLGQQIADADAFADVNAGPYEPERVLTDDAEIGPFLRAHSETLYHPVGTCKMGTDDRAVVDPALRVRGVAGLRVVDASVMPTLTRGNTNAPTIMIAEKAADLILERAPAAAAAAAA</sequence>
<dbReference type="PROSITE" id="PS00623">
    <property type="entry name" value="GMC_OXRED_1"/>
    <property type="match status" value="1"/>
</dbReference>
<dbReference type="Pfam" id="PF00732">
    <property type="entry name" value="GMC_oxred_N"/>
    <property type="match status" value="1"/>
</dbReference>
<dbReference type="Pfam" id="PF05199">
    <property type="entry name" value="GMC_oxred_C"/>
    <property type="match status" value="1"/>
</dbReference>
<keyword evidence="10" id="KW-1185">Reference proteome</keyword>
<gene>
    <name evidence="9" type="ORF">RM540_07720</name>
</gene>
<evidence type="ECO:0000256" key="1">
    <source>
        <dbReference type="ARBA" id="ARBA00001974"/>
    </source>
</evidence>
<evidence type="ECO:0000256" key="6">
    <source>
        <dbReference type="SAM" id="MobiDB-lite"/>
    </source>
</evidence>
<keyword evidence="3 5" id="KW-0285">Flavoprotein</keyword>
<comment type="similarity">
    <text evidence="2 5">Belongs to the GMC oxidoreductase family.</text>
</comment>
<dbReference type="Gene3D" id="3.30.560.10">
    <property type="entry name" value="Glucose Oxidase, domain 3"/>
    <property type="match status" value="1"/>
</dbReference>
<dbReference type="PANTHER" id="PTHR11552:SF147">
    <property type="entry name" value="CHOLINE DEHYDROGENASE, MITOCHONDRIAL"/>
    <property type="match status" value="1"/>
</dbReference>
<dbReference type="SUPFAM" id="SSF54373">
    <property type="entry name" value="FAD-linked reductases, C-terminal domain"/>
    <property type="match status" value="1"/>
</dbReference>
<protein>
    <submittedName>
        <fullName evidence="9">GMC family oxidoreductase N-terminal domain-containing protein</fullName>
    </submittedName>
</protein>
<dbReference type="EMBL" id="JAVRHT010000015">
    <property type="protein sequence ID" value="MDT0631636.1"/>
    <property type="molecule type" value="Genomic_DNA"/>
</dbReference>
<dbReference type="InterPro" id="IPR000172">
    <property type="entry name" value="GMC_OxRdtase_N"/>
</dbReference>
<dbReference type="Proteomes" id="UP001267426">
    <property type="component" value="Unassembled WGS sequence"/>
</dbReference>
<evidence type="ECO:0000256" key="4">
    <source>
        <dbReference type="ARBA" id="ARBA00022827"/>
    </source>
</evidence>
<dbReference type="RefSeq" id="WP_311662978.1">
    <property type="nucleotide sequence ID" value="NZ_JAVRHT010000015.1"/>
</dbReference>
<dbReference type="PROSITE" id="PS00624">
    <property type="entry name" value="GMC_OXRED_2"/>
    <property type="match status" value="1"/>
</dbReference>
<dbReference type="InterPro" id="IPR036188">
    <property type="entry name" value="FAD/NAD-bd_sf"/>
</dbReference>
<dbReference type="InterPro" id="IPR007867">
    <property type="entry name" value="GMC_OxRtase_C"/>
</dbReference>
<keyword evidence="4 5" id="KW-0274">FAD</keyword>
<evidence type="ECO:0000256" key="5">
    <source>
        <dbReference type="RuleBase" id="RU003968"/>
    </source>
</evidence>